<protein>
    <recommendedName>
        <fullName evidence="4">Transmembrane protein</fullName>
    </recommendedName>
</protein>
<feature type="transmembrane region" description="Helical" evidence="1">
    <location>
        <begin position="61"/>
        <end position="81"/>
    </location>
</feature>
<evidence type="ECO:0000256" key="1">
    <source>
        <dbReference type="SAM" id="Phobius"/>
    </source>
</evidence>
<name>A0AA40Y358_STEMA</name>
<feature type="transmembrane region" description="Helical" evidence="1">
    <location>
        <begin position="29"/>
        <end position="49"/>
    </location>
</feature>
<accession>A0AA40Y358</accession>
<evidence type="ECO:0008006" key="4">
    <source>
        <dbReference type="Google" id="ProtNLM"/>
    </source>
</evidence>
<proteinExistence type="predicted"/>
<reference evidence="2" key="1">
    <citation type="submission" date="2020-11" db="EMBL/GenBank/DDBJ databases">
        <title>Enhanced detection system for hospital associated transmission using whole genome sequencing surveillance.</title>
        <authorList>
            <person name="Harrison L.H."/>
            <person name="Van Tyne D."/>
            <person name="Marsh J.W."/>
            <person name="Griffith M.P."/>
            <person name="Snyder D.J."/>
            <person name="Cooper V.S."/>
            <person name="Mustapha M."/>
        </authorList>
    </citation>
    <scope>NUCLEOTIDE SEQUENCE</scope>
    <source>
        <strain evidence="2">STEN00092</strain>
    </source>
</reference>
<keyword evidence="1" id="KW-0472">Membrane</keyword>
<evidence type="ECO:0000313" key="3">
    <source>
        <dbReference type="Proteomes" id="UP000616785"/>
    </source>
</evidence>
<keyword evidence="1" id="KW-1133">Transmembrane helix</keyword>
<dbReference type="AlphaFoldDB" id="A0AA40Y358"/>
<dbReference type="EMBL" id="JADUNO010000071">
    <property type="protein sequence ID" value="MBH1641020.1"/>
    <property type="molecule type" value="Genomic_DNA"/>
</dbReference>
<evidence type="ECO:0000313" key="2">
    <source>
        <dbReference type="EMBL" id="MBH1641020.1"/>
    </source>
</evidence>
<comment type="caution">
    <text evidence="2">The sequence shown here is derived from an EMBL/GenBank/DDBJ whole genome shotgun (WGS) entry which is preliminary data.</text>
</comment>
<dbReference type="Proteomes" id="UP000616785">
    <property type="component" value="Unassembled WGS sequence"/>
</dbReference>
<keyword evidence="1" id="KW-0812">Transmembrane</keyword>
<gene>
    <name evidence="2" type="ORF">I5U57_16365</name>
</gene>
<feature type="transmembrane region" description="Helical" evidence="1">
    <location>
        <begin position="101"/>
        <end position="123"/>
    </location>
</feature>
<sequence>MTASGNPPPLPHQTLAQLQLTSHLQTLRVLFHALACFHWVAAVAFLGLSGWVAHSRGLDDAWMLTSIYASIALLATVLGFVQLRTAGQLSQRTGLAWCQRAAWLGVLAGPLGMALTAYAWVFLSKPEMAALFDRGDHLSV</sequence>
<organism evidence="2 3">
    <name type="scientific">Stenotrophomonas maltophilia</name>
    <name type="common">Pseudomonas maltophilia</name>
    <name type="synonym">Xanthomonas maltophilia</name>
    <dbReference type="NCBI Taxonomy" id="40324"/>
    <lineage>
        <taxon>Bacteria</taxon>
        <taxon>Pseudomonadati</taxon>
        <taxon>Pseudomonadota</taxon>
        <taxon>Gammaproteobacteria</taxon>
        <taxon>Lysobacterales</taxon>
        <taxon>Lysobacteraceae</taxon>
        <taxon>Stenotrophomonas</taxon>
        <taxon>Stenotrophomonas maltophilia group</taxon>
    </lineage>
</organism>